<dbReference type="PANTHER" id="PTHR43162:SF1">
    <property type="entry name" value="PRESTALK A DIFFERENTIATION PROTEIN A"/>
    <property type="match status" value="1"/>
</dbReference>
<evidence type="ECO:0000313" key="2">
    <source>
        <dbReference type="EMBL" id="KRM32789.1"/>
    </source>
</evidence>
<dbReference type="AlphaFoldDB" id="A0A0R1XT19"/>
<dbReference type="STRING" id="1423734.FC83_GL000189"/>
<proteinExistence type="predicted"/>
<dbReference type="PANTHER" id="PTHR43162">
    <property type="match status" value="1"/>
</dbReference>
<protein>
    <submittedName>
        <fullName evidence="2">Nucleoside-diphosphate-sugar epimerase</fullName>
    </submittedName>
</protein>
<accession>A0A0R1XT19</accession>
<reference evidence="2 3" key="1">
    <citation type="journal article" date="2015" name="Genome Announc.">
        <title>Expanding the biotechnology potential of lactobacilli through comparative genomics of 213 strains and associated genera.</title>
        <authorList>
            <person name="Sun Z."/>
            <person name="Harris H.M."/>
            <person name="McCann A."/>
            <person name="Guo C."/>
            <person name="Argimon S."/>
            <person name="Zhang W."/>
            <person name="Yang X."/>
            <person name="Jeffery I.B."/>
            <person name="Cooney J.C."/>
            <person name="Kagawa T.F."/>
            <person name="Liu W."/>
            <person name="Song Y."/>
            <person name="Salvetti E."/>
            <person name="Wrobel A."/>
            <person name="Rasinkangas P."/>
            <person name="Parkhill J."/>
            <person name="Rea M.C."/>
            <person name="O'Sullivan O."/>
            <person name="Ritari J."/>
            <person name="Douillard F.P."/>
            <person name="Paul Ross R."/>
            <person name="Yang R."/>
            <person name="Briner A.E."/>
            <person name="Felis G.E."/>
            <person name="de Vos W.M."/>
            <person name="Barrangou R."/>
            <person name="Klaenhammer T.R."/>
            <person name="Caufield P.W."/>
            <person name="Cui Y."/>
            <person name="Zhang H."/>
            <person name="O'Toole P.W."/>
        </authorList>
    </citation>
    <scope>NUCLEOTIDE SEQUENCE [LARGE SCALE GENOMIC DNA]</scope>
    <source>
        <strain evidence="2 3">DSM 18527</strain>
    </source>
</reference>
<dbReference type="Pfam" id="PF05368">
    <property type="entry name" value="NmrA"/>
    <property type="match status" value="1"/>
</dbReference>
<comment type="caution">
    <text evidence="2">The sequence shown here is derived from an EMBL/GenBank/DDBJ whole genome shotgun (WGS) entry which is preliminary data.</text>
</comment>
<dbReference type="Gene3D" id="3.90.25.10">
    <property type="entry name" value="UDP-galactose 4-epimerase, domain 1"/>
    <property type="match status" value="1"/>
</dbReference>
<feature type="domain" description="NmrA-like" evidence="1">
    <location>
        <begin position="8"/>
        <end position="262"/>
    </location>
</feature>
<dbReference type="SUPFAM" id="SSF51735">
    <property type="entry name" value="NAD(P)-binding Rossmann-fold domains"/>
    <property type="match status" value="1"/>
</dbReference>
<dbReference type="EMBL" id="AZGA01000066">
    <property type="protein sequence ID" value="KRM32789.1"/>
    <property type="molecule type" value="Genomic_DNA"/>
</dbReference>
<sequence length="300" mass="33389">MEVINNLKQILVIGGTGNIGFPLIKTLMQQADVEVVAGAHHLAQDTTTLLAKLGYLDIRRFDFLDPTTFPGALKGIDKIFFVRPPQLGKPKTDMRPFLTYAKTQNIKQIVFVSLLGVDKNSMTPHHKIEKIIAKLGLPYTFIRPSFFMQNLSSTHLKDIQQHHDLFIPGGQAKTSFIDTRDIGAVAAAALTQPKYMGQKIDITGPAALTYDQVAAIMTRILGEKITYSQPSLLKFRRTVIQRGTPKAFANVMTMLYFITQMGNANEVNGNVVAILGREPIKFETFVQDYRGVFLGKKASY</sequence>
<evidence type="ECO:0000259" key="1">
    <source>
        <dbReference type="Pfam" id="PF05368"/>
    </source>
</evidence>
<gene>
    <name evidence="2" type="ORF">FC83_GL000189</name>
</gene>
<evidence type="ECO:0000313" key="3">
    <source>
        <dbReference type="Proteomes" id="UP000051236"/>
    </source>
</evidence>
<dbReference type="CDD" id="cd05269">
    <property type="entry name" value="TMR_SDR_a"/>
    <property type="match status" value="1"/>
</dbReference>
<dbReference type="Proteomes" id="UP000051236">
    <property type="component" value="Unassembled WGS sequence"/>
</dbReference>
<organism evidence="2 3">
    <name type="scientific">Agrilactobacillus composti DSM 18527 = JCM 14202</name>
    <dbReference type="NCBI Taxonomy" id="1423734"/>
    <lineage>
        <taxon>Bacteria</taxon>
        <taxon>Bacillati</taxon>
        <taxon>Bacillota</taxon>
        <taxon>Bacilli</taxon>
        <taxon>Lactobacillales</taxon>
        <taxon>Lactobacillaceae</taxon>
        <taxon>Agrilactobacillus</taxon>
    </lineage>
</organism>
<name>A0A0R1XT19_9LACO</name>
<dbReference type="eggNOG" id="COG0702">
    <property type="taxonomic scope" value="Bacteria"/>
</dbReference>
<keyword evidence="3" id="KW-1185">Reference proteome</keyword>
<dbReference type="Gene3D" id="3.40.50.720">
    <property type="entry name" value="NAD(P)-binding Rossmann-like Domain"/>
    <property type="match status" value="1"/>
</dbReference>
<dbReference type="InterPro" id="IPR036291">
    <property type="entry name" value="NAD(P)-bd_dom_sf"/>
</dbReference>
<dbReference type="InterPro" id="IPR008030">
    <property type="entry name" value="NmrA-like"/>
</dbReference>
<dbReference type="PATRIC" id="fig|1423734.3.peg.190"/>
<dbReference type="InterPro" id="IPR051604">
    <property type="entry name" value="Ergot_Alk_Oxidoreductase"/>
</dbReference>